<accession>A0AAV7JUY3</accession>
<evidence type="ECO:0000256" key="1">
    <source>
        <dbReference type="SAM" id="Coils"/>
    </source>
</evidence>
<dbReference type="AlphaFoldDB" id="A0AAV7JUY3"/>
<dbReference type="Proteomes" id="UP001165289">
    <property type="component" value="Unassembled WGS sequence"/>
</dbReference>
<reference evidence="2 3" key="1">
    <citation type="journal article" date="2023" name="BMC Biol.">
        <title>The compact genome of the sponge Oopsacas minuta (Hexactinellida) is lacking key metazoan core genes.</title>
        <authorList>
            <person name="Santini S."/>
            <person name="Schenkelaars Q."/>
            <person name="Jourda C."/>
            <person name="Duchesne M."/>
            <person name="Belahbib H."/>
            <person name="Rocher C."/>
            <person name="Selva M."/>
            <person name="Riesgo A."/>
            <person name="Vervoort M."/>
            <person name="Leys S.P."/>
            <person name="Kodjabachian L."/>
            <person name="Le Bivic A."/>
            <person name="Borchiellini C."/>
            <person name="Claverie J.M."/>
            <person name="Renard E."/>
        </authorList>
    </citation>
    <scope>NUCLEOTIDE SEQUENCE [LARGE SCALE GENOMIC DNA]</scope>
    <source>
        <strain evidence="2">SPO-2</strain>
    </source>
</reference>
<protein>
    <submittedName>
        <fullName evidence="2">Uncharacterized protein</fullName>
    </submittedName>
</protein>
<dbReference type="EMBL" id="JAKMXF010000297">
    <property type="protein sequence ID" value="KAI6652754.1"/>
    <property type="molecule type" value="Genomic_DNA"/>
</dbReference>
<feature type="coiled-coil region" evidence="1">
    <location>
        <begin position="60"/>
        <end position="105"/>
    </location>
</feature>
<sequence length="211" mass="24448">MNNLYTSPPPIAVSEELYENAETILRNSSQPNYSFVSNSDTLIHPVACSPPQSAQKSYELADLYDELQRYKRDNEALRKNLDFTYNKHEEIVRRLQTKIFDLEKEREIIPVTRPPATRSESVCYDRMPNMHANLSELSKYRDEAMNLQAVVVAYQEDVKNINEQLNECQRAKNVLSREAQERNEKIVGLENEIASLTFLLKDYSSARNVNL</sequence>
<evidence type="ECO:0000313" key="3">
    <source>
        <dbReference type="Proteomes" id="UP001165289"/>
    </source>
</evidence>
<gene>
    <name evidence="2" type="ORF">LOD99_4140</name>
</gene>
<proteinExistence type="predicted"/>
<organism evidence="2 3">
    <name type="scientific">Oopsacas minuta</name>
    <dbReference type="NCBI Taxonomy" id="111878"/>
    <lineage>
        <taxon>Eukaryota</taxon>
        <taxon>Metazoa</taxon>
        <taxon>Porifera</taxon>
        <taxon>Hexactinellida</taxon>
        <taxon>Hexasterophora</taxon>
        <taxon>Lyssacinosida</taxon>
        <taxon>Leucopsacidae</taxon>
        <taxon>Oopsacas</taxon>
    </lineage>
</organism>
<comment type="caution">
    <text evidence="2">The sequence shown here is derived from an EMBL/GenBank/DDBJ whole genome shotgun (WGS) entry which is preliminary data.</text>
</comment>
<evidence type="ECO:0000313" key="2">
    <source>
        <dbReference type="EMBL" id="KAI6652754.1"/>
    </source>
</evidence>
<keyword evidence="1" id="KW-0175">Coiled coil</keyword>
<name>A0AAV7JUY3_9METZ</name>
<keyword evidence="3" id="KW-1185">Reference proteome</keyword>
<feature type="coiled-coil region" evidence="1">
    <location>
        <begin position="137"/>
        <end position="192"/>
    </location>
</feature>